<gene>
    <name evidence="1" type="ORF">FHS07_001927</name>
</gene>
<protein>
    <submittedName>
        <fullName evidence="1">Uncharacterized protein</fullName>
    </submittedName>
</protein>
<dbReference type="RefSeq" id="WP_183419686.1">
    <property type="nucleotide sequence ID" value="NZ_JACHXY010000002.1"/>
</dbReference>
<organism evidence="1 2">
    <name type="scientific">Microbacterium proteolyticum</name>
    <dbReference type="NCBI Taxonomy" id="1572644"/>
    <lineage>
        <taxon>Bacteria</taxon>
        <taxon>Bacillati</taxon>
        <taxon>Actinomycetota</taxon>
        <taxon>Actinomycetes</taxon>
        <taxon>Micrococcales</taxon>
        <taxon>Microbacteriaceae</taxon>
        <taxon>Microbacterium</taxon>
    </lineage>
</organism>
<evidence type="ECO:0000313" key="2">
    <source>
        <dbReference type="Proteomes" id="UP000543579"/>
    </source>
</evidence>
<sequence>MPHPTENILTDERPVALVVDAPFDGETFTIDTTTLEGQRVVVLQMRDGVRYLTPTETLALSRALLSRLAYVGFPTGVTE</sequence>
<proteinExistence type="predicted"/>
<dbReference type="Proteomes" id="UP000543579">
    <property type="component" value="Unassembled WGS sequence"/>
</dbReference>
<reference evidence="1 2" key="1">
    <citation type="submission" date="2020-08" db="EMBL/GenBank/DDBJ databases">
        <title>Genomic Encyclopedia of Type Strains, Phase III (KMG-III): the genomes of soil and plant-associated and newly described type strains.</title>
        <authorList>
            <person name="Whitman W."/>
        </authorList>
    </citation>
    <scope>NUCLEOTIDE SEQUENCE [LARGE SCALE GENOMIC DNA]</scope>
    <source>
        <strain evidence="1 2">CECT 8356</strain>
    </source>
</reference>
<name>A0A7W5GFN4_9MICO</name>
<comment type="caution">
    <text evidence="1">The sequence shown here is derived from an EMBL/GenBank/DDBJ whole genome shotgun (WGS) entry which is preliminary data.</text>
</comment>
<accession>A0A7W5GFN4</accession>
<evidence type="ECO:0000313" key="1">
    <source>
        <dbReference type="EMBL" id="MBB3158231.1"/>
    </source>
</evidence>
<dbReference type="AlphaFoldDB" id="A0A7W5GFN4"/>
<dbReference type="EMBL" id="JACHXY010000002">
    <property type="protein sequence ID" value="MBB3158231.1"/>
    <property type="molecule type" value="Genomic_DNA"/>
</dbReference>